<gene>
    <name evidence="2" type="primary">17.7g4</name>
</gene>
<evidence type="ECO:0000313" key="2">
    <source>
        <dbReference type="EMBL" id="CAO98976.1"/>
    </source>
</evidence>
<keyword evidence="1" id="KW-0472">Membrane</keyword>
<feature type="transmembrane region" description="Helical" evidence="1">
    <location>
        <begin position="6"/>
        <end position="29"/>
    </location>
</feature>
<evidence type="ECO:0000256" key="1">
    <source>
        <dbReference type="SAM" id="Phobius"/>
    </source>
</evidence>
<dbReference type="KEGG" id="vg:40525910"/>
<reference evidence="2" key="2">
    <citation type="submission" date="2007-09" db="EMBL/GenBank/DDBJ databases">
        <authorList>
            <person name="Weber B."/>
        </authorList>
    </citation>
    <scope>NUCLEOTIDE SEQUENCE</scope>
</reference>
<keyword evidence="1" id="KW-0812">Transmembrane</keyword>
<proteinExistence type="predicted"/>
<dbReference type="RefSeq" id="YP_009665753.1">
    <property type="nucleotide sequence ID" value="NC_043262.1"/>
</dbReference>
<dbReference type="GeneID" id="40525910"/>
<protein>
    <submittedName>
        <fullName evidence="2">17.7g4 protein</fullName>
    </submittedName>
</protein>
<organism evidence="2">
    <name type="scientific">Bracoviriform inaniti</name>
    <dbReference type="NCBI Taxonomy" id="36344"/>
    <lineage>
        <taxon>Viruses</taxon>
        <taxon>Viruses incertae sedis</taxon>
        <taxon>Polydnaviriformidae</taxon>
        <taxon>Bracoviriform</taxon>
    </lineage>
</organism>
<sequence>MNPRTGFYPIAQCWATLTLVTLQVLWLFFSSGSLCIWDKKWFKMPCGGWLNYLGVFSYELKYSKV</sequence>
<keyword evidence="1" id="KW-1133">Transmembrane helix</keyword>
<dbReference type="EMBL" id="AM850133">
    <property type="protein sequence ID" value="CAO98976.1"/>
    <property type="molecule type" value="Genomic_DNA"/>
</dbReference>
<accession>A8E106</accession>
<reference evidence="2" key="1">
    <citation type="submission" date="2007-08" db="EMBL/GenBank/DDBJ databases">
        <authorList>
            <person name="Lanzrein B."/>
        </authorList>
    </citation>
    <scope>NUCLEOTIDE SEQUENCE</scope>
</reference>
<name>A8E106_9VIRU</name>